<dbReference type="InterPro" id="IPR011051">
    <property type="entry name" value="RmlC_Cupin_sf"/>
</dbReference>
<dbReference type="InterPro" id="IPR039935">
    <property type="entry name" value="YML079W-like"/>
</dbReference>
<dbReference type="InterPro" id="IPR014710">
    <property type="entry name" value="RmlC-like_jellyroll"/>
</dbReference>
<dbReference type="PANTHER" id="PTHR33387">
    <property type="entry name" value="RMLC-LIKE JELLY ROLL FOLD PROTEIN"/>
    <property type="match status" value="1"/>
</dbReference>
<dbReference type="Pfam" id="PF06172">
    <property type="entry name" value="Cupin_5"/>
    <property type="match status" value="1"/>
</dbReference>
<organism evidence="2 3">
    <name type="scientific">Rhodotorula paludigena</name>
    <dbReference type="NCBI Taxonomy" id="86838"/>
    <lineage>
        <taxon>Eukaryota</taxon>
        <taxon>Fungi</taxon>
        <taxon>Dikarya</taxon>
        <taxon>Basidiomycota</taxon>
        <taxon>Pucciniomycotina</taxon>
        <taxon>Microbotryomycetes</taxon>
        <taxon>Sporidiobolales</taxon>
        <taxon>Sporidiobolaceae</taxon>
        <taxon>Rhodotorula</taxon>
    </lineage>
</organism>
<dbReference type="PANTHER" id="PTHR33387:SF3">
    <property type="entry name" value="DUF985 DOMAIN-CONTAINING PROTEIN"/>
    <property type="match status" value="1"/>
</dbReference>
<protein>
    <recommendedName>
        <fullName evidence="1">DUF985 domain-containing protein</fullName>
    </recommendedName>
</protein>
<dbReference type="SUPFAM" id="SSF51182">
    <property type="entry name" value="RmlC-like cupins"/>
    <property type="match status" value="1"/>
</dbReference>
<dbReference type="CDD" id="cd06121">
    <property type="entry name" value="cupin_YML079wp"/>
    <property type="match status" value="1"/>
</dbReference>
<reference evidence="2 3" key="1">
    <citation type="submission" date="2021-12" db="EMBL/GenBank/DDBJ databases">
        <title>High titer production of polyol ester of fatty acids by Rhodotorula paludigena BS15 towards product separation-free biomass refinery.</title>
        <authorList>
            <person name="Mano J."/>
            <person name="Ono H."/>
            <person name="Tanaka T."/>
            <person name="Naito K."/>
            <person name="Sushida H."/>
            <person name="Ike M."/>
            <person name="Tokuyasu K."/>
            <person name="Kitaoka M."/>
        </authorList>
    </citation>
    <scope>NUCLEOTIDE SEQUENCE [LARGE SCALE GENOMIC DNA]</scope>
    <source>
        <strain evidence="2 3">BS15</strain>
    </source>
</reference>
<accession>A0AAV5GI84</accession>
<dbReference type="Proteomes" id="UP001342314">
    <property type="component" value="Unassembled WGS sequence"/>
</dbReference>
<sequence length="194" mass="21531">MPDYAYPEGNAALIRSLELEVHPEGGFFKQTHMMEEKVPSPFANGQERPLATQIYYLLAASSSNPKSHRGKLHMNASTTYHTLHQGRARYTLVRPTTDGSKPEIKHVVMGADSDKGETRQLVVEGGWWKASAVPEEDLKEGKEDKTGCLISEVVVPGFSFDDHKFLTKKGLVELFGGDESAAEVQQLLPYVQED</sequence>
<evidence type="ECO:0000313" key="2">
    <source>
        <dbReference type="EMBL" id="GJN89639.1"/>
    </source>
</evidence>
<keyword evidence="3" id="KW-1185">Reference proteome</keyword>
<dbReference type="EMBL" id="BQKY01000005">
    <property type="protein sequence ID" value="GJN89639.1"/>
    <property type="molecule type" value="Genomic_DNA"/>
</dbReference>
<evidence type="ECO:0000259" key="1">
    <source>
        <dbReference type="Pfam" id="PF06172"/>
    </source>
</evidence>
<feature type="domain" description="DUF985" evidence="1">
    <location>
        <begin position="12"/>
        <end position="165"/>
    </location>
</feature>
<dbReference type="InterPro" id="IPR009327">
    <property type="entry name" value="Cupin_DUF985"/>
</dbReference>
<dbReference type="Gene3D" id="2.60.120.10">
    <property type="entry name" value="Jelly Rolls"/>
    <property type="match status" value="1"/>
</dbReference>
<comment type="caution">
    <text evidence="2">The sequence shown here is derived from an EMBL/GenBank/DDBJ whole genome shotgun (WGS) entry which is preliminary data.</text>
</comment>
<gene>
    <name evidence="2" type="ORF">Rhopal_002626-T1</name>
</gene>
<evidence type="ECO:0000313" key="3">
    <source>
        <dbReference type="Proteomes" id="UP001342314"/>
    </source>
</evidence>
<name>A0AAV5GI84_9BASI</name>
<proteinExistence type="predicted"/>
<dbReference type="AlphaFoldDB" id="A0AAV5GI84"/>